<proteinExistence type="inferred from homology"/>
<name>A0ABQ5PY32_9BACT</name>
<sequence length="375" mass="40036">MAVPMLELAPQNAAVKAKVLEGLSGLIDRSAFILGENVKGLEAEISAYAGAAHAVAMSSGTDALLAALMGLGIGHGDEVIVPSFTFFASAGVVSRLGAKPVFIDLDPATFNATGALVEAAITPRTKAIMPVHLFGQLADMPGIMAVAAKHGIPVVEDACQSLGAKGWGKSAGQFGDLTAYSFYPTKNLGAFGDAGMTAIRGDAALAARVRRIRVHGMEPVYMHHEVGMNGRMDEFQALVLRAKLPMLDGWHEGRRKHATWYLERMKGLAADEVVLPREVVPEGRHIYNQFTIRVKGGRRDALQAHLKERGIGSAIYYPICLHEQPCFAFLGYKAGQLPESELAAKEVLSLPVYPEMTAAMLEEVASAILGFFGKP</sequence>
<evidence type="ECO:0008006" key="6">
    <source>
        <dbReference type="Google" id="ProtNLM"/>
    </source>
</evidence>
<evidence type="ECO:0000256" key="2">
    <source>
        <dbReference type="ARBA" id="ARBA00037999"/>
    </source>
</evidence>
<dbReference type="InterPro" id="IPR000653">
    <property type="entry name" value="DegT/StrS_aminotransferase"/>
</dbReference>
<dbReference type="PANTHER" id="PTHR30244">
    <property type="entry name" value="TRANSAMINASE"/>
    <property type="match status" value="1"/>
</dbReference>
<dbReference type="InterPro" id="IPR015424">
    <property type="entry name" value="PyrdxlP-dep_Trfase"/>
</dbReference>
<dbReference type="Gene3D" id="3.90.1150.10">
    <property type="entry name" value="Aspartate Aminotransferase, domain 1"/>
    <property type="match status" value="1"/>
</dbReference>
<evidence type="ECO:0000256" key="1">
    <source>
        <dbReference type="ARBA" id="ARBA00022898"/>
    </source>
</evidence>
<keyword evidence="1 3" id="KW-0663">Pyridoxal phosphate</keyword>
<dbReference type="CDD" id="cd00616">
    <property type="entry name" value="AHBA_syn"/>
    <property type="match status" value="1"/>
</dbReference>
<reference evidence="4" key="1">
    <citation type="journal article" date="2023" name="Antonie Van Leeuwenhoek">
        <title>Mesoterricola silvestris gen. nov., sp. nov., Mesoterricola sediminis sp. nov., Geothrix oryzae sp. nov., Geothrix edaphica sp. nov., Geothrix rubra sp. nov., and Geothrix limicola sp. nov., six novel members of Acidobacteriota isolated from soils.</title>
        <authorList>
            <person name="Itoh H."/>
            <person name="Sugisawa Y."/>
            <person name="Mise K."/>
            <person name="Xu Z."/>
            <person name="Kuniyasu M."/>
            <person name="Ushijima N."/>
            <person name="Kawano K."/>
            <person name="Kobayashi E."/>
            <person name="Shiratori Y."/>
            <person name="Masuda Y."/>
            <person name="Senoo K."/>
        </authorList>
    </citation>
    <scope>NUCLEOTIDE SEQUENCE</scope>
    <source>
        <strain evidence="4">Red802</strain>
    </source>
</reference>
<evidence type="ECO:0000313" key="5">
    <source>
        <dbReference type="Proteomes" id="UP001165044"/>
    </source>
</evidence>
<dbReference type="Gene3D" id="3.40.640.10">
    <property type="entry name" value="Type I PLP-dependent aspartate aminotransferase-like (Major domain)"/>
    <property type="match status" value="1"/>
</dbReference>
<comment type="similarity">
    <text evidence="2 3">Belongs to the DegT/DnrJ/EryC1 family.</text>
</comment>
<keyword evidence="5" id="KW-1185">Reference proteome</keyword>
<gene>
    <name evidence="4" type="ORF">GETHED_16400</name>
</gene>
<dbReference type="SUPFAM" id="SSF53383">
    <property type="entry name" value="PLP-dependent transferases"/>
    <property type="match status" value="1"/>
</dbReference>
<dbReference type="Pfam" id="PF01041">
    <property type="entry name" value="DegT_DnrJ_EryC1"/>
    <property type="match status" value="1"/>
</dbReference>
<dbReference type="PIRSF" id="PIRSF000390">
    <property type="entry name" value="PLP_StrS"/>
    <property type="match status" value="1"/>
</dbReference>
<accession>A0ABQ5PY32</accession>
<dbReference type="Proteomes" id="UP001165044">
    <property type="component" value="Unassembled WGS sequence"/>
</dbReference>
<dbReference type="RefSeq" id="WP_285608304.1">
    <property type="nucleotide sequence ID" value="NZ_BSDC01000002.1"/>
</dbReference>
<dbReference type="EMBL" id="BSDC01000002">
    <property type="protein sequence ID" value="GLH67276.1"/>
    <property type="molecule type" value="Genomic_DNA"/>
</dbReference>
<comment type="caution">
    <text evidence="4">The sequence shown here is derived from an EMBL/GenBank/DDBJ whole genome shotgun (WGS) entry which is preliminary data.</text>
</comment>
<dbReference type="InterPro" id="IPR015422">
    <property type="entry name" value="PyrdxlP-dep_Trfase_small"/>
</dbReference>
<evidence type="ECO:0000313" key="4">
    <source>
        <dbReference type="EMBL" id="GLH67276.1"/>
    </source>
</evidence>
<dbReference type="PANTHER" id="PTHR30244:SF36">
    <property type="entry name" value="3-OXO-GLUCOSE-6-PHOSPHATE:GLUTAMATE AMINOTRANSFERASE"/>
    <property type="match status" value="1"/>
</dbReference>
<evidence type="ECO:0000256" key="3">
    <source>
        <dbReference type="RuleBase" id="RU004508"/>
    </source>
</evidence>
<organism evidence="4 5">
    <name type="scientific">Geothrix edaphica</name>
    <dbReference type="NCBI Taxonomy" id="2927976"/>
    <lineage>
        <taxon>Bacteria</taxon>
        <taxon>Pseudomonadati</taxon>
        <taxon>Acidobacteriota</taxon>
        <taxon>Holophagae</taxon>
        <taxon>Holophagales</taxon>
        <taxon>Holophagaceae</taxon>
        <taxon>Geothrix</taxon>
    </lineage>
</organism>
<dbReference type="InterPro" id="IPR015421">
    <property type="entry name" value="PyrdxlP-dep_Trfase_major"/>
</dbReference>
<protein>
    <recommendedName>
        <fullName evidence="6">DegT/DnrJ/EryC1/StrS family aminotransferase</fullName>
    </recommendedName>
</protein>